<dbReference type="EMBL" id="CACVBS010000057">
    <property type="protein sequence ID" value="CAA7267096.1"/>
    <property type="molecule type" value="Genomic_DNA"/>
</dbReference>
<sequence>MSRPVIKLDDKIDQEQTLGTLIVVILKARNLHDKHTFRKQDVFGQATLNGIEKRTQVDIKGGQHPVWDSELRFTIMKSTAAKHRKLEVACYAKEPREDDLLGKCVVDISETVRTGEFDDWVGLEVEGSKRGEVYLEMTYFSNAPPPVSQGAPNNKHLTQVLSANSNNLQRRPSKLSPADRLSRPVQQSPPAGRPGYVPPGPSKLAGSPPYTPPTQPHQQLPPVNQSAGLPASLAPSRPNGASPKGRNDTLPSLPPQAQAQGSAPFPSILRPGPGGPSVPQNIPRPQQYGHHRHPSASPPSTPGYYTPQAGTSPQASNPYIGGGGRSGGSTPAPGMAQGPTYTPHPASHHQHTLPPASVPPQNPYVYTASPPPPAAAPLLWQDTPAPAPGPSGGFSFPVPIIPAGGPLYSSPPSGPSGYNGYGGYPPLSRMGDDRSREELNPHLQTRYQSPLPLPPGAEARPAPAPAATLAPPETPPPAWSPATPPKDDILDRRREAELAAERNRREEEENKERRERERREEERRERERKEKEKRDNEAIERAERLRKQEEYDKQVARKREQEKRDLELAMQLDRELNLEEVARMGSGTSRTTASMPGQW</sequence>
<dbReference type="PANTHER" id="PTHR47052">
    <property type="entry name" value="CONSERVED SERINE PROLINE-RICH PROTEIN (AFU_ORTHOLOGUE AFUA_2G01790)"/>
    <property type="match status" value="1"/>
</dbReference>
<proteinExistence type="predicted"/>
<comment type="caution">
    <text evidence="3">The sequence shown here is derived from an EMBL/GenBank/DDBJ whole genome shotgun (WGS) entry which is preliminary data.</text>
</comment>
<dbReference type="Pfam" id="PF00168">
    <property type="entry name" value="C2"/>
    <property type="match status" value="1"/>
</dbReference>
<keyword evidence="4" id="KW-1185">Reference proteome</keyword>
<dbReference type="PANTHER" id="PTHR47052:SF3">
    <property type="entry name" value="INGRESSION PROTEIN 1"/>
    <property type="match status" value="1"/>
</dbReference>
<dbReference type="PROSITE" id="PS50004">
    <property type="entry name" value="C2"/>
    <property type="match status" value="1"/>
</dbReference>
<dbReference type="OrthoDB" id="270970at2759"/>
<feature type="region of interest" description="Disordered" evidence="1">
    <location>
        <begin position="579"/>
        <end position="599"/>
    </location>
</feature>
<gene>
    <name evidence="3" type="ORF">AAE3_LOCUS9058</name>
</gene>
<feature type="compositionally biased region" description="Basic and acidic residues" evidence="1">
    <location>
        <begin position="430"/>
        <end position="440"/>
    </location>
</feature>
<dbReference type="Proteomes" id="UP000467700">
    <property type="component" value="Unassembled WGS sequence"/>
</dbReference>
<dbReference type="AlphaFoldDB" id="A0A8S0WVY4"/>
<evidence type="ECO:0000256" key="1">
    <source>
        <dbReference type="SAM" id="MobiDB-lite"/>
    </source>
</evidence>
<name>A0A8S0WVY4_CYCAE</name>
<feature type="compositionally biased region" description="Low complexity" evidence="1">
    <location>
        <begin position="393"/>
        <end position="416"/>
    </location>
</feature>
<dbReference type="SMART" id="SM00239">
    <property type="entry name" value="C2"/>
    <property type="match status" value="1"/>
</dbReference>
<evidence type="ECO:0000259" key="2">
    <source>
        <dbReference type="PROSITE" id="PS50004"/>
    </source>
</evidence>
<feature type="compositionally biased region" description="Basic and acidic residues" evidence="1">
    <location>
        <begin position="485"/>
        <end position="564"/>
    </location>
</feature>
<feature type="domain" description="C2" evidence="2">
    <location>
        <begin position="1"/>
        <end position="121"/>
    </location>
</feature>
<dbReference type="SUPFAM" id="SSF49562">
    <property type="entry name" value="C2 domain (Calcium/lipid-binding domain, CaLB)"/>
    <property type="match status" value="1"/>
</dbReference>
<feature type="compositionally biased region" description="Low complexity" evidence="1">
    <location>
        <begin position="456"/>
        <end position="471"/>
    </location>
</feature>
<dbReference type="InterPro" id="IPR037791">
    <property type="entry name" value="C2_fungal_Inn1"/>
</dbReference>
<organism evidence="3 4">
    <name type="scientific">Cyclocybe aegerita</name>
    <name type="common">Black poplar mushroom</name>
    <name type="synonym">Agrocybe aegerita</name>
    <dbReference type="NCBI Taxonomy" id="1973307"/>
    <lineage>
        <taxon>Eukaryota</taxon>
        <taxon>Fungi</taxon>
        <taxon>Dikarya</taxon>
        <taxon>Basidiomycota</taxon>
        <taxon>Agaricomycotina</taxon>
        <taxon>Agaricomycetes</taxon>
        <taxon>Agaricomycetidae</taxon>
        <taxon>Agaricales</taxon>
        <taxon>Agaricineae</taxon>
        <taxon>Bolbitiaceae</taxon>
        <taxon>Cyclocybe</taxon>
    </lineage>
</organism>
<feature type="compositionally biased region" description="Pro residues" evidence="1">
    <location>
        <begin position="472"/>
        <end position="484"/>
    </location>
</feature>
<feature type="compositionally biased region" description="Polar residues" evidence="1">
    <location>
        <begin position="308"/>
        <end position="317"/>
    </location>
</feature>
<evidence type="ECO:0000313" key="3">
    <source>
        <dbReference type="EMBL" id="CAA7267096.1"/>
    </source>
</evidence>
<feature type="region of interest" description="Disordered" evidence="1">
    <location>
        <begin position="165"/>
        <end position="564"/>
    </location>
</feature>
<dbReference type="Gene3D" id="2.60.40.150">
    <property type="entry name" value="C2 domain"/>
    <property type="match status" value="1"/>
</dbReference>
<dbReference type="InterPro" id="IPR052981">
    <property type="entry name" value="Ingression_C2_domain"/>
</dbReference>
<protein>
    <recommendedName>
        <fullName evidence="2">C2 domain-containing protein</fullName>
    </recommendedName>
</protein>
<accession>A0A8S0WVY4</accession>
<feature type="compositionally biased region" description="Polar residues" evidence="1">
    <location>
        <begin position="586"/>
        <end position="599"/>
    </location>
</feature>
<evidence type="ECO:0000313" key="4">
    <source>
        <dbReference type="Proteomes" id="UP000467700"/>
    </source>
</evidence>
<dbReference type="CDD" id="cd08681">
    <property type="entry name" value="C2_fungal_Inn1p-like"/>
    <property type="match status" value="1"/>
</dbReference>
<dbReference type="InterPro" id="IPR035892">
    <property type="entry name" value="C2_domain_sf"/>
</dbReference>
<dbReference type="InterPro" id="IPR000008">
    <property type="entry name" value="C2_dom"/>
</dbReference>
<reference evidence="3 4" key="1">
    <citation type="submission" date="2020-01" db="EMBL/GenBank/DDBJ databases">
        <authorList>
            <person name="Gupta K D."/>
        </authorList>
    </citation>
    <scope>NUCLEOTIDE SEQUENCE [LARGE SCALE GENOMIC DNA]</scope>
</reference>